<gene>
    <name evidence="8" type="ORF">CLTEP_25990</name>
</gene>
<feature type="transmembrane region" description="Helical" evidence="6">
    <location>
        <begin position="17"/>
        <end position="36"/>
    </location>
</feature>
<keyword evidence="4 6" id="KW-1133">Transmembrane helix</keyword>
<dbReference type="GO" id="GO:0022857">
    <property type="term" value="F:transmembrane transporter activity"/>
    <property type="evidence" value="ECO:0007669"/>
    <property type="project" value="InterPro"/>
</dbReference>
<evidence type="ECO:0000256" key="3">
    <source>
        <dbReference type="ARBA" id="ARBA00022692"/>
    </source>
</evidence>
<evidence type="ECO:0000256" key="5">
    <source>
        <dbReference type="ARBA" id="ARBA00023136"/>
    </source>
</evidence>
<feature type="transmembrane region" description="Helical" evidence="6">
    <location>
        <begin position="179"/>
        <end position="201"/>
    </location>
</feature>
<keyword evidence="2" id="KW-0813">Transport</keyword>
<feature type="domain" description="Major facilitator superfamily (MFS) profile" evidence="7">
    <location>
        <begin position="1"/>
        <end position="409"/>
    </location>
</feature>
<keyword evidence="3 6" id="KW-0812">Transmembrane</keyword>
<evidence type="ECO:0000259" key="7">
    <source>
        <dbReference type="PROSITE" id="PS50850"/>
    </source>
</evidence>
<feature type="transmembrane region" description="Helical" evidence="6">
    <location>
        <begin position="259"/>
        <end position="284"/>
    </location>
</feature>
<dbReference type="PATRIC" id="fig|1121338.3.peg.2701"/>
<comment type="caution">
    <text evidence="8">The sequence shown here is derived from an EMBL/GenBank/DDBJ whole genome shotgun (WGS) entry which is preliminary data.</text>
</comment>
<keyword evidence="5 6" id="KW-0472">Membrane</keyword>
<sequence>MNQQYINKNIDKNIDKYLIYVTLSRALFYLPIFVIFYKGLGVPYGVVMIFFSVLSIVKFLLEVPTGSFADNIGRKKILAISLIFKIISLFILSILALFLKNINIEGYILIIISTVCFGIGEVLESGTADALVYDYLKFYNKEEVFKNVTAKANSLIFMVFSVSGIIGGGLYSINRSLPYIFTLLAFILAFIAILSFNEINLENKTKKKIKFFNDNYITIIRSFRNIKTKKYLINIMFYGAFLFSYFMLVNWQLQILFKYININVALFGIIFCVLNLISSIFARLYPYVEKYIDIKATLFFIAIIFSLVYISIYFVKKSFAIILLSIILYALWGYSVPLYSNLLNKNINSETRATMISIQSLLKSIFYAILSPLLGFLVDVYSIRNTFFITGIMIFITLIIPLVPIKNVTFKDENNSINI</sequence>
<dbReference type="GO" id="GO:0005886">
    <property type="term" value="C:plasma membrane"/>
    <property type="evidence" value="ECO:0007669"/>
    <property type="project" value="UniProtKB-SubCell"/>
</dbReference>
<feature type="transmembrane region" description="Helical" evidence="6">
    <location>
        <begin position="42"/>
        <end position="61"/>
    </location>
</feature>
<feature type="transmembrane region" description="Helical" evidence="6">
    <location>
        <begin position="296"/>
        <end position="315"/>
    </location>
</feature>
<feature type="transmembrane region" description="Helical" evidence="6">
    <location>
        <begin position="387"/>
        <end position="405"/>
    </location>
</feature>
<organism evidence="8 9">
    <name type="scientific">Clostridium tepidiprofundi DSM 19306</name>
    <dbReference type="NCBI Taxonomy" id="1121338"/>
    <lineage>
        <taxon>Bacteria</taxon>
        <taxon>Bacillati</taxon>
        <taxon>Bacillota</taxon>
        <taxon>Clostridia</taxon>
        <taxon>Eubacteriales</taxon>
        <taxon>Clostridiaceae</taxon>
        <taxon>Clostridium</taxon>
    </lineage>
</organism>
<dbReference type="PROSITE" id="PS50850">
    <property type="entry name" value="MFS"/>
    <property type="match status" value="1"/>
</dbReference>
<dbReference type="Proteomes" id="UP000075531">
    <property type="component" value="Unassembled WGS sequence"/>
</dbReference>
<protein>
    <submittedName>
        <fullName evidence="8">Major facilitator superfamily protein</fullName>
    </submittedName>
</protein>
<feature type="transmembrane region" description="Helical" evidence="6">
    <location>
        <begin position="231"/>
        <end position="253"/>
    </location>
</feature>
<feature type="transmembrane region" description="Helical" evidence="6">
    <location>
        <begin position="321"/>
        <end position="340"/>
    </location>
</feature>
<dbReference type="PANTHER" id="PTHR23530">
    <property type="entry name" value="TRANSPORT PROTEIN-RELATED"/>
    <property type="match status" value="1"/>
</dbReference>
<dbReference type="InterPro" id="IPR036259">
    <property type="entry name" value="MFS_trans_sf"/>
</dbReference>
<dbReference type="AlphaFoldDB" id="A0A151ASA5"/>
<dbReference type="SUPFAM" id="SSF103473">
    <property type="entry name" value="MFS general substrate transporter"/>
    <property type="match status" value="1"/>
</dbReference>
<dbReference type="InterPro" id="IPR020846">
    <property type="entry name" value="MFS_dom"/>
</dbReference>
<accession>A0A151ASA5</accession>
<dbReference type="EMBL" id="LTBA01000068">
    <property type="protein sequence ID" value="KYH30534.1"/>
    <property type="molecule type" value="Genomic_DNA"/>
</dbReference>
<dbReference type="RefSeq" id="WP_066827341.1">
    <property type="nucleotide sequence ID" value="NZ_LTBA01000068.1"/>
</dbReference>
<dbReference type="InterPro" id="IPR011701">
    <property type="entry name" value="MFS"/>
</dbReference>
<evidence type="ECO:0000256" key="6">
    <source>
        <dbReference type="SAM" id="Phobius"/>
    </source>
</evidence>
<dbReference type="STRING" id="1121338.CLTEP_25990"/>
<dbReference type="PANTHER" id="PTHR23530:SF1">
    <property type="entry name" value="PERMEASE, MAJOR FACILITATOR SUPERFAMILY-RELATED"/>
    <property type="match status" value="1"/>
</dbReference>
<keyword evidence="9" id="KW-1185">Reference proteome</keyword>
<proteinExistence type="predicted"/>
<evidence type="ECO:0000313" key="9">
    <source>
        <dbReference type="Proteomes" id="UP000075531"/>
    </source>
</evidence>
<comment type="subcellular location">
    <subcellularLocation>
        <location evidence="1">Cell membrane</location>
        <topology evidence="1">Multi-pass membrane protein</topology>
    </subcellularLocation>
</comment>
<reference evidence="8 9" key="1">
    <citation type="submission" date="2016-02" db="EMBL/GenBank/DDBJ databases">
        <title>Genome sequence of Clostridium tepidiprofundi DSM 19306.</title>
        <authorList>
            <person name="Poehlein A."/>
            <person name="Daniel R."/>
        </authorList>
    </citation>
    <scope>NUCLEOTIDE SEQUENCE [LARGE SCALE GENOMIC DNA]</scope>
    <source>
        <strain evidence="8 9">DSM 19306</strain>
    </source>
</reference>
<dbReference type="Pfam" id="PF07690">
    <property type="entry name" value="MFS_1"/>
    <property type="match status" value="1"/>
</dbReference>
<feature type="transmembrane region" description="Helical" evidence="6">
    <location>
        <begin position="82"/>
        <end position="102"/>
    </location>
</feature>
<evidence type="ECO:0000256" key="1">
    <source>
        <dbReference type="ARBA" id="ARBA00004651"/>
    </source>
</evidence>
<feature type="transmembrane region" description="Helical" evidence="6">
    <location>
        <begin position="154"/>
        <end position="173"/>
    </location>
</feature>
<dbReference type="Gene3D" id="1.20.1250.20">
    <property type="entry name" value="MFS general substrate transporter like domains"/>
    <property type="match status" value="1"/>
</dbReference>
<name>A0A151ASA5_9CLOT</name>
<feature type="transmembrane region" description="Helical" evidence="6">
    <location>
        <begin position="361"/>
        <end position="381"/>
    </location>
</feature>
<evidence type="ECO:0000256" key="2">
    <source>
        <dbReference type="ARBA" id="ARBA00022448"/>
    </source>
</evidence>
<dbReference type="InterPro" id="IPR053160">
    <property type="entry name" value="MFS_DHA3_Transporter"/>
</dbReference>
<evidence type="ECO:0000256" key="4">
    <source>
        <dbReference type="ARBA" id="ARBA00022989"/>
    </source>
</evidence>
<feature type="transmembrane region" description="Helical" evidence="6">
    <location>
        <begin position="108"/>
        <end position="133"/>
    </location>
</feature>
<evidence type="ECO:0000313" key="8">
    <source>
        <dbReference type="EMBL" id="KYH30534.1"/>
    </source>
</evidence>